<name>A0A1H1PSC5_9ACTN</name>
<proteinExistence type="predicted"/>
<dbReference type="EMBL" id="LT629749">
    <property type="protein sequence ID" value="SDS14162.1"/>
    <property type="molecule type" value="Genomic_DNA"/>
</dbReference>
<gene>
    <name evidence="1" type="ORF">SAMN04488543_1158</name>
</gene>
<accession>A0A1H1PSC5</accession>
<evidence type="ECO:0000313" key="2">
    <source>
        <dbReference type="Proteomes" id="UP000199092"/>
    </source>
</evidence>
<reference evidence="1 2" key="1">
    <citation type="submission" date="2016-10" db="EMBL/GenBank/DDBJ databases">
        <authorList>
            <person name="de Groot N.N."/>
        </authorList>
    </citation>
    <scope>NUCLEOTIDE SEQUENCE [LARGE SCALE GENOMIC DNA]</scope>
    <source>
        <strain evidence="1 2">DSM 21741</strain>
    </source>
</reference>
<organism evidence="1 2">
    <name type="scientific">Friedmanniella luteola</name>
    <dbReference type="NCBI Taxonomy" id="546871"/>
    <lineage>
        <taxon>Bacteria</taxon>
        <taxon>Bacillati</taxon>
        <taxon>Actinomycetota</taxon>
        <taxon>Actinomycetes</taxon>
        <taxon>Propionibacteriales</taxon>
        <taxon>Nocardioidaceae</taxon>
        <taxon>Friedmanniella</taxon>
    </lineage>
</organism>
<dbReference type="OrthoDB" id="3524093at2"/>
<dbReference type="STRING" id="546871.SAMN04488543_1158"/>
<dbReference type="RefSeq" id="WP_091411006.1">
    <property type="nucleotide sequence ID" value="NZ_LT629749.1"/>
</dbReference>
<keyword evidence="2" id="KW-1185">Reference proteome</keyword>
<dbReference type="AlphaFoldDB" id="A0A1H1PSC5"/>
<sequence length="236" mass="24279">MQSLPSLRLTAHLNAVLRFQVGVAEAAAAVVAGDVAHHVVDPEDLLGLDPLAATPLAAALGVIATREPEMWLLALPEPGALTPLRGPTPLNLAAVEVGEAVVAAGGGLALVPHAVGRGVQWRAHRAERPFAPPSSYDAERALGETVLSAAATLTRLGVAAGSRPKDGGAVLAPGYSPRQRVAADRAARLLVACDTALVDDGAAISAHEAEVRARELRRLRRAAADALCAAASWMQR</sequence>
<dbReference type="Proteomes" id="UP000199092">
    <property type="component" value="Chromosome I"/>
</dbReference>
<evidence type="ECO:0000313" key="1">
    <source>
        <dbReference type="EMBL" id="SDS14162.1"/>
    </source>
</evidence>
<protein>
    <submittedName>
        <fullName evidence="1">Uncharacterized protein</fullName>
    </submittedName>
</protein>